<dbReference type="Gene3D" id="3.30.160.360">
    <property type="match status" value="1"/>
</dbReference>
<dbReference type="InterPro" id="IPR001965">
    <property type="entry name" value="Znf_PHD"/>
</dbReference>
<dbReference type="InterPro" id="IPR019787">
    <property type="entry name" value="Znf_PHD-finger"/>
</dbReference>
<dbReference type="PROSITE" id="PS01359">
    <property type="entry name" value="ZF_PHD_1"/>
    <property type="match status" value="1"/>
</dbReference>
<dbReference type="Gene3D" id="3.30.40.10">
    <property type="entry name" value="Zinc/RING finger domain, C3HC4 (zinc finger)"/>
    <property type="match status" value="1"/>
</dbReference>
<dbReference type="SMART" id="SM00249">
    <property type="entry name" value="PHD"/>
    <property type="match status" value="4"/>
</dbReference>
<dbReference type="PROSITE" id="PS51805">
    <property type="entry name" value="EPHD"/>
    <property type="match status" value="1"/>
</dbReference>
<dbReference type="InterPro" id="IPR013083">
    <property type="entry name" value="Znf_RING/FYVE/PHD"/>
</dbReference>
<feature type="region of interest" description="Disordered" evidence="5">
    <location>
        <begin position="1133"/>
        <end position="1152"/>
    </location>
</feature>
<evidence type="ECO:0008006" key="10">
    <source>
        <dbReference type="Google" id="ProtNLM"/>
    </source>
</evidence>
<dbReference type="InterPro" id="IPR034732">
    <property type="entry name" value="EPHD"/>
</dbReference>
<evidence type="ECO:0000256" key="5">
    <source>
        <dbReference type="SAM" id="MobiDB-lite"/>
    </source>
</evidence>
<name>A0A9X6NGX3_HYPEX</name>
<dbReference type="SUPFAM" id="SSF57903">
    <property type="entry name" value="FYVE/PHD zinc finger"/>
    <property type="match status" value="1"/>
</dbReference>
<evidence type="ECO:0000259" key="6">
    <source>
        <dbReference type="PROSITE" id="PS50016"/>
    </source>
</evidence>
<dbReference type="InterPro" id="IPR011011">
    <property type="entry name" value="Znf_FYVE_PHD"/>
</dbReference>
<evidence type="ECO:0000256" key="2">
    <source>
        <dbReference type="ARBA" id="ARBA00022771"/>
    </source>
</evidence>
<keyword evidence="3" id="KW-0862">Zinc</keyword>
<evidence type="ECO:0000259" key="7">
    <source>
        <dbReference type="PROSITE" id="PS51805"/>
    </source>
</evidence>
<evidence type="ECO:0000313" key="8">
    <source>
        <dbReference type="EMBL" id="OWA52798.1"/>
    </source>
</evidence>
<feature type="domain" description="PHD-type" evidence="6">
    <location>
        <begin position="157"/>
        <end position="210"/>
    </location>
</feature>
<gene>
    <name evidence="8" type="ORF">BV898_17241</name>
</gene>
<dbReference type="PROSITE" id="PS51542">
    <property type="entry name" value="FYRN"/>
    <property type="match status" value="1"/>
</dbReference>
<dbReference type="PROSITE" id="PS50016">
    <property type="entry name" value="ZF_PHD_2"/>
    <property type="match status" value="1"/>
</dbReference>
<dbReference type="GO" id="GO:0008270">
    <property type="term" value="F:zinc ion binding"/>
    <property type="evidence" value="ECO:0007669"/>
    <property type="project" value="UniProtKB-KW"/>
</dbReference>
<keyword evidence="1" id="KW-0479">Metal-binding</keyword>
<reference evidence="9" key="1">
    <citation type="submission" date="2017-01" db="EMBL/GenBank/DDBJ databases">
        <title>Comparative genomics of anhydrobiosis in the tardigrade Hypsibius dujardini.</title>
        <authorList>
            <person name="Yoshida Y."/>
            <person name="Koutsovoulos G."/>
            <person name="Laetsch D."/>
            <person name="Stevens L."/>
            <person name="Kumar S."/>
            <person name="Horikawa D."/>
            <person name="Ishino K."/>
            <person name="Komine S."/>
            <person name="Tomita M."/>
            <person name="Blaxter M."/>
            <person name="Arakawa K."/>
        </authorList>
    </citation>
    <scope>NUCLEOTIDE SEQUENCE [LARGE SCALE GENOMIC DNA]</scope>
    <source>
        <strain evidence="9">Z151</strain>
    </source>
</reference>
<dbReference type="Pfam" id="PF05964">
    <property type="entry name" value="FYRN"/>
    <property type="match status" value="1"/>
</dbReference>
<evidence type="ECO:0000256" key="1">
    <source>
        <dbReference type="ARBA" id="ARBA00022723"/>
    </source>
</evidence>
<dbReference type="GO" id="GO:0005634">
    <property type="term" value="C:nucleus"/>
    <property type="evidence" value="ECO:0007669"/>
    <property type="project" value="InterPro"/>
</dbReference>
<dbReference type="Proteomes" id="UP000192578">
    <property type="component" value="Unassembled WGS sequence"/>
</dbReference>
<accession>A0A9X6NGX3</accession>
<organism evidence="8 9">
    <name type="scientific">Hypsibius exemplaris</name>
    <name type="common">Freshwater tardigrade</name>
    <dbReference type="NCBI Taxonomy" id="2072580"/>
    <lineage>
        <taxon>Eukaryota</taxon>
        <taxon>Metazoa</taxon>
        <taxon>Ecdysozoa</taxon>
        <taxon>Tardigrada</taxon>
        <taxon>Eutardigrada</taxon>
        <taxon>Parachela</taxon>
        <taxon>Hypsibioidea</taxon>
        <taxon>Hypsibiidae</taxon>
        <taxon>Hypsibius</taxon>
    </lineage>
</organism>
<keyword evidence="9" id="KW-1185">Reference proteome</keyword>
<protein>
    <recommendedName>
        <fullName evidence="10">Histone-lysine N-methyltransferase trithorax</fullName>
    </recommendedName>
</protein>
<evidence type="ECO:0000313" key="9">
    <source>
        <dbReference type="Proteomes" id="UP000192578"/>
    </source>
</evidence>
<keyword evidence="2 4" id="KW-0863">Zinc-finger</keyword>
<feature type="compositionally biased region" description="Basic and acidic residues" evidence="5">
    <location>
        <begin position="401"/>
        <end position="413"/>
    </location>
</feature>
<feature type="region of interest" description="Disordered" evidence="5">
    <location>
        <begin position="397"/>
        <end position="439"/>
    </location>
</feature>
<evidence type="ECO:0000256" key="4">
    <source>
        <dbReference type="PROSITE-ProRule" id="PRU00146"/>
    </source>
</evidence>
<dbReference type="InterPro" id="IPR019786">
    <property type="entry name" value="Zinc_finger_PHD-type_CS"/>
</dbReference>
<proteinExistence type="predicted"/>
<feature type="domain" description="PHD-type" evidence="7">
    <location>
        <begin position="724"/>
        <end position="837"/>
    </location>
</feature>
<sequence>MELRQEHFDALYREVMAACGPLPAMRSPCSHSLAHVPTERLLQRIDDLTTDRPWQRSLVPGEDHAAAFEPVDDFVEEDFATSSTIPASFTVPQQLLPYVVKYGFEACRSVYFEFVAELTAKNPYSPSKSQKGLSCDFFPDYKCKQSPLPVITTCRKVPACSLCARCGSLGDHTMVHCLGCCDTFHYFCTHLPERLVTKLTSWFCHRCAVCAVCMGKETTGKKFVADIMDTCFRCQLQYHVNCRRINNFNLIHRDTSKEMKVCNACLFQSHCKRCRCTIPPEGVYQECCEVSSQVCVECRNSEERDLCRPCGADLKISLRKVTCDNCKDIYHVDCLCDTDRPRADTLPFLCCDCLIQLSPSCTQPASTVIRPPEVWTAKTGRQLLRLLRGEILQHMNSALNRSDRSSRRSESPRKYSPTKAPPADSVQLPPTEVEKAAKRNGVVKRRISVGGGSDQAVPSCSSGDLGFVRRDDGLEQDLFEALARTGGGHTNADDVVVDQASQMSPDSGIVVCDTAGPTGACSSFDSMRQTNAPQKPLAPSSEAAWFYTKSGGIPQTLPALSFGPPGSFMDDPVFWCDKFAVFQQNIAASGDSDRRSNISEQILHESAPTALYTSLLKAVDDVCDSICLDPWKLQAYMGEVIAAAGFSPLFIQNIDTRFAEFCSKIVLPPDGQTQTKDAIRRTSIFPVLRRGSEPPPTVSLQPRWAQQGSLPASNANKTFRITDLRVCLFCSAAGDDSNSAGRLLSVGYDVFAHIGCLTFASTKKRVYDYVVLKLSHLESPQFRRNECAVCPLPLAVIGCAEKRCRNSYHINCAALEECSFASCLLTELPGVVCPVHRHENVEKEACIRIVRAVDLDRSFREMPVFARSPPTNIQAFGNPAWSTGVRKEDVKVHLGAAYIEQLGRLVRGWETKDCLLPCGYKMHRVFWSSVAPQRLTRYTFLTLDLNMHPEVKALICAILRMEDIPALEYIKQRKAARLNAVPLPEVAIFGELWGPTDIDDGSPPQPESSRQTDDVKMAALGDVICLPTGPADEEDDFVRDTPSAASVEFQLGAKRLASNDRDFESLFFGKVNSDLLDYQCRAVRRLCCRHERLYAAEKRAFATRPLPCSAASTNLPAVDGGCILGFSTSHRTRVPDPRGAAQQPEIPLDDSLPPPAKLSHGAIIVDLWDFVLMALFFSGFFPVLGRDHRASVCRSSPAPLDRRFSVRLLVDPVGVRVRAETVETRVPFVVVERPKKRLRPAGGGKQTVLRAVDVDEKTRPDVSQDVEAVDMAVAKRCGRTTALSGRRRVALKKPVEGSGAGSTGVAGSAAFSVISSFIPQRDSLDDNPHPVVARNPPGQRESQCLLLSCFTRSAFLPGMCLLDW</sequence>
<dbReference type="OrthoDB" id="308383at2759"/>
<dbReference type="EMBL" id="MTYJ01000287">
    <property type="protein sequence ID" value="OWA52798.1"/>
    <property type="molecule type" value="Genomic_DNA"/>
</dbReference>
<evidence type="ECO:0000256" key="3">
    <source>
        <dbReference type="ARBA" id="ARBA00022833"/>
    </source>
</evidence>
<comment type="caution">
    <text evidence="8">The sequence shown here is derived from an EMBL/GenBank/DDBJ whole genome shotgun (WGS) entry which is preliminary data.</text>
</comment>
<dbReference type="InterPro" id="IPR003888">
    <property type="entry name" value="FYrich_N"/>
</dbReference>